<name>A0A392VE24_9FABA</name>
<accession>A0A392VE24</accession>
<evidence type="ECO:0000256" key="1">
    <source>
        <dbReference type="SAM" id="MobiDB-lite"/>
    </source>
</evidence>
<feature type="non-terminal residue" evidence="2">
    <location>
        <position position="1"/>
    </location>
</feature>
<sequence>VPLWQHDDLTPSRKTQDAGQMTWPMERPFYPEEVRQGAVGSKEVIHGSEEESDN</sequence>
<keyword evidence="3" id="KW-1185">Reference proteome</keyword>
<comment type="caution">
    <text evidence="2">The sequence shown here is derived from an EMBL/GenBank/DDBJ whole genome shotgun (WGS) entry which is preliminary data.</text>
</comment>
<dbReference type="AlphaFoldDB" id="A0A392VE24"/>
<organism evidence="2 3">
    <name type="scientific">Trifolium medium</name>
    <dbReference type="NCBI Taxonomy" id="97028"/>
    <lineage>
        <taxon>Eukaryota</taxon>
        <taxon>Viridiplantae</taxon>
        <taxon>Streptophyta</taxon>
        <taxon>Embryophyta</taxon>
        <taxon>Tracheophyta</taxon>
        <taxon>Spermatophyta</taxon>
        <taxon>Magnoliopsida</taxon>
        <taxon>eudicotyledons</taxon>
        <taxon>Gunneridae</taxon>
        <taxon>Pentapetalae</taxon>
        <taxon>rosids</taxon>
        <taxon>fabids</taxon>
        <taxon>Fabales</taxon>
        <taxon>Fabaceae</taxon>
        <taxon>Papilionoideae</taxon>
        <taxon>50 kb inversion clade</taxon>
        <taxon>NPAAA clade</taxon>
        <taxon>Hologalegina</taxon>
        <taxon>IRL clade</taxon>
        <taxon>Trifolieae</taxon>
        <taxon>Trifolium</taxon>
    </lineage>
</organism>
<dbReference type="Proteomes" id="UP000265520">
    <property type="component" value="Unassembled WGS sequence"/>
</dbReference>
<feature type="region of interest" description="Disordered" evidence="1">
    <location>
        <begin position="1"/>
        <end position="54"/>
    </location>
</feature>
<evidence type="ECO:0000313" key="2">
    <source>
        <dbReference type="EMBL" id="MCI85529.1"/>
    </source>
</evidence>
<proteinExistence type="predicted"/>
<evidence type="ECO:0000313" key="3">
    <source>
        <dbReference type="Proteomes" id="UP000265520"/>
    </source>
</evidence>
<feature type="compositionally biased region" description="Basic and acidic residues" evidence="1">
    <location>
        <begin position="1"/>
        <end position="16"/>
    </location>
</feature>
<reference evidence="2 3" key="1">
    <citation type="journal article" date="2018" name="Front. Plant Sci.">
        <title>Red Clover (Trifolium pratense) and Zigzag Clover (T. medium) - A Picture of Genomic Similarities and Differences.</title>
        <authorList>
            <person name="Dluhosova J."/>
            <person name="Istvanek J."/>
            <person name="Nedelnik J."/>
            <person name="Repkova J."/>
        </authorList>
    </citation>
    <scope>NUCLEOTIDE SEQUENCE [LARGE SCALE GENOMIC DNA]</scope>
    <source>
        <strain evidence="3">cv. 10/8</strain>
        <tissue evidence="2">Leaf</tissue>
    </source>
</reference>
<feature type="compositionally biased region" description="Basic and acidic residues" evidence="1">
    <location>
        <begin position="43"/>
        <end position="54"/>
    </location>
</feature>
<protein>
    <submittedName>
        <fullName evidence="2">Uncharacterized protein</fullName>
    </submittedName>
</protein>
<dbReference type="EMBL" id="LXQA011117673">
    <property type="protein sequence ID" value="MCI85529.1"/>
    <property type="molecule type" value="Genomic_DNA"/>
</dbReference>